<sequence length="681" mass="78560">RVVKQSPDGRESIKEYQVDQRTAPNDIDEIIRKNVRPKQRRIITRVVIRKPDGTETVEEIEIDPDEENIDEVIRRKIGETTPKITGPARISARLIRQKPDGDEEEEDLELYPENESDNDDDDYEDEQLEQFEIDPKSPESSIDNIVSRILGSKVPNRQLVIRYAIIRPDEDESIEEMVVDPQTTEDEIVEIIREILMDTPAKIKDSKDRVVFRIIHRQPRHDDEYRDEIVGEFEIDQKLPETNVDEIIHRTTAIQRREPNERTIIRLIITSPGFGEQIKELNIDPRLDEERIGHIIRDMLRQAPAKQHDSQDRVVFVILRRIFKPQRKTPDIDEMICQAIRSSAPKQSCRIISGAEETIGEIEIIPQTTEQSIGDFVRRTIRSPNSDPNNVRIIIRIISRKSSSIGDDLIEQFEMSPMTGEKDIDAVVGKILRTVTSRQQEPNERIILRIIRRRQGSQDSLDDEPESATGDDIDEIIRRSLRTSTSTIRDPSGKIITRVVRLKPGGSESIEELEVDPELQEENDDDDDDDNIREKTSQHSPYTKIITRIVRQKADDREEIVEEFETIPESPDSDIDDAIRESILSATSYIQDPNTKIITRVIRLKPCGEKSIEEFEMDPESSDIDMDIDSAIRKVIRTRSLTIKDPTGKIITRVVRKKSNGQESMEDLDEQHAKTTLEQPE</sequence>
<feature type="region of interest" description="Disordered" evidence="1">
    <location>
        <begin position="83"/>
        <end position="125"/>
    </location>
</feature>
<comment type="caution">
    <text evidence="2">The sequence shown here is derived from an EMBL/GenBank/DDBJ whole genome shotgun (WGS) entry which is preliminary data.</text>
</comment>
<feature type="region of interest" description="Disordered" evidence="1">
    <location>
        <begin position="1"/>
        <end position="20"/>
    </location>
</feature>
<feature type="non-terminal residue" evidence="2">
    <location>
        <position position="1"/>
    </location>
</feature>
<protein>
    <submittedName>
        <fullName evidence="2">Uncharacterized protein</fullName>
    </submittedName>
</protein>
<evidence type="ECO:0000313" key="3">
    <source>
        <dbReference type="Proteomes" id="UP000194236"/>
    </source>
</evidence>
<accession>A0A1Y3AUL3</accession>
<feature type="region of interest" description="Disordered" evidence="1">
    <location>
        <begin position="656"/>
        <end position="681"/>
    </location>
</feature>
<evidence type="ECO:0000256" key="1">
    <source>
        <dbReference type="SAM" id="MobiDB-lite"/>
    </source>
</evidence>
<dbReference type="EMBL" id="MUJZ01063620">
    <property type="protein sequence ID" value="OTF70875.1"/>
    <property type="molecule type" value="Genomic_DNA"/>
</dbReference>
<keyword evidence="3" id="KW-1185">Reference proteome</keyword>
<name>A0A1Y3AUL3_EURMA</name>
<dbReference type="Proteomes" id="UP000194236">
    <property type="component" value="Unassembled WGS sequence"/>
</dbReference>
<gene>
    <name evidence="2" type="ORF">BLA29_003377</name>
</gene>
<organism evidence="2 3">
    <name type="scientific">Euroglyphus maynei</name>
    <name type="common">Mayne's house dust mite</name>
    <dbReference type="NCBI Taxonomy" id="6958"/>
    <lineage>
        <taxon>Eukaryota</taxon>
        <taxon>Metazoa</taxon>
        <taxon>Ecdysozoa</taxon>
        <taxon>Arthropoda</taxon>
        <taxon>Chelicerata</taxon>
        <taxon>Arachnida</taxon>
        <taxon>Acari</taxon>
        <taxon>Acariformes</taxon>
        <taxon>Sarcoptiformes</taxon>
        <taxon>Astigmata</taxon>
        <taxon>Psoroptidia</taxon>
        <taxon>Analgoidea</taxon>
        <taxon>Pyroglyphidae</taxon>
        <taxon>Pyroglyphinae</taxon>
        <taxon>Euroglyphus</taxon>
    </lineage>
</organism>
<evidence type="ECO:0000313" key="2">
    <source>
        <dbReference type="EMBL" id="OTF70875.1"/>
    </source>
</evidence>
<feature type="region of interest" description="Disordered" evidence="1">
    <location>
        <begin position="507"/>
        <end position="540"/>
    </location>
</feature>
<dbReference type="OrthoDB" id="10664148at2759"/>
<feature type="compositionally biased region" description="Acidic residues" evidence="1">
    <location>
        <begin position="101"/>
        <end position="125"/>
    </location>
</feature>
<proteinExistence type="predicted"/>
<reference evidence="2 3" key="1">
    <citation type="submission" date="2017-03" db="EMBL/GenBank/DDBJ databases">
        <title>Genome Survey of Euroglyphus maynei.</title>
        <authorList>
            <person name="Arlian L.G."/>
            <person name="Morgan M.S."/>
            <person name="Rider S.D."/>
        </authorList>
    </citation>
    <scope>NUCLEOTIDE SEQUENCE [LARGE SCALE GENOMIC DNA]</scope>
    <source>
        <strain evidence="2">Arlian Lab</strain>
        <tissue evidence="2">Whole body</tissue>
    </source>
</reference>
<feature type="compositionally biased region" description="Acidic residues" evidence="1">
    <location>
        <begin position="509"/>
        <end position="531"/>
    </location>
</feature>
<feature type="non-terminal residue" evidence="2">
    <location>
        <position position="681"/>
    </location>
</feature>
<dbReference type="AlphaFoldDB" id="A0A1Y3AUL3"/>
<feature type="compositionally biased region" description="Basic and acidic residues" evidence="1">
    <location>
        <begin position="7"/>
        <end position="18"/>
    </location>
</feature>